<dbReference type="Gene3D" id="3.40.640.10">
    <property type="entry name" value="Type I PLP-dependent aspartate aminotransferase-like (Major domain)"/>
    <property type="match status" value="1"/>
</dbReference>
<dbReference type="InterPro" id="IPR015424">
    <property type="entry name" value="PyrdxlP-dep_Trfase"/>
</dbReference>
<evidence type="ECO:0000259" key="6">
    <source>
        <dbReference type="PROSITE" id="PS50949"/>
    </source>
</evidence>
<keyword evidence="2" id="KW-0663">Pyridoxal phosphate</keyword>
<gene>
    <name evidence="7" type="ORF">HNP25_002933</name>
</gene>
<dbReference type="SMART" id="SM00345">
    <property type="entry name" value="HTH_GNTR"/>
    <property type="match status" value="1"/>
</dbReference>
<name>A0A841EVE0_9BACT</name>
<keyword evidence="3" id="KW-0805">Transcription regulation</keyword>
<dbReference type="PANTHER" id="PTHR46577:SF1">
    <property type="entry name" value="HTH-TYPE TRANSCRIPTIONAL REGULATORY PROTEIN GABR"/>
    <property type="match status" value="1"/>
</dbReference>
<dbReference type="CDD" id="cd00609">
    <property type="entry name" value="AAT_like"/>
    <property type="match status" value="1"/>
</dbReference>
<dbReference type="SUPFAM" id="SSF46785">
    <property type="entry name" value="Winged helix' DNA-binding domain"/>
    <property type="match status" value="1"/>
</dbReference>
<keyword evidence="7" id="KW-0808">Transferase</keyword>
<dbReference type="Proteomes" id="UP000524404">
    <property type="component" value="Unassembled WGS sequence"/>
</dbReference>
<dbReference type="InterPro" id="IPR051446">
    <property type="entry name" value="HTH_trans_reg/aminotransferase"/>
</dbReference>
<dbReference type="InterPro" id="IPR004839">
    <property type="entry name" value="Aminotransferase_I/II_large"/>
</dbReference>
<evidence type="ECO:0000313" key="7">
    <source>
        <dbReference type="EMBL" id="MBB6004270.1"/>
    </source>
</evidence>
<dbReference type="EMBL" id="JACHKT010000021">
    <property type="protein sequence ID" value="MBB6004270.1"/>
    <property type="molecule type" value="Genomic_DNA"/>
</dbReference>
<proteinExistence type="inferred from homology"/>
<evidence type="ECO:0000256" key="5">
    <source>
        <dbReference type="ARBA" id="ARBA00023163"/>
    </source>
</evidence>
<keyword evidence="7" id="KW-0032">Aminotransferase</keyword>
<organism evidence="7 8">
    <name type="scientific">Arcicella rosea</name>
    <dbReference type="NCBI Taxonomy" id="502909"/>
    <lineage>
        <taxon>Bacteria</taxon>
        <taxon>Pseudomonadati</taxon>
        <taxon>Bacteroidota</taxon>
        <taxon>Cytophagia</taxon>
        <taxon>Cytophagales</taxon>
        <taxon>Flectobacillaceae</taxon>
        <taxon>Arcicella</taxon>
    </lineage>
</organism>
<evidence type="ECO:0000313" key="8">
    <source>
        <dbReference type="Proteomes" id="UP000524404"/>
    </source>
</evidence>
<dbReference type="AlphaFoldDB" id="A0A841EVE0"/>
<dbReference type="PROSITE" id="PS50949">
    <property type="entry name" value="HTH_GNTR"/>
    <property type="match status" value="1"/>
</dbReference>
<evidence type="ECO:0000256" key="3">
    <source>
        <dbReference type="ARBA" id="ARBA00023015"/>
    </source>
</evidence>
<dbReference type="RefSeq" id="WP_184135164.1">
    <property type="nucleotide sequence ID" value="NZ_JACHKT010000021.1"/>
</dbReference>
<dbReference type="Pfam" id="PF00392">
    <property type="entry name" value="GntR"/>
    <property type="match status" value="1"/>
</dbReference>
<dbReference type="GO" id="GO:0030170">
    <property type="term" value="F:pyridoxal phosphate binding"/>
    <property type="evidence" value="ECO:0007669"/>
    <property type="project" value="InterPro"/>
</dbReference>
<dbReference type="InterPro" id="IPR036390">
    <property type="entry name" value="WH_DNA-bd_sf"/>
</dbReference>
<dbReference type="InterPro" id="IPR015421">
    <property type="entry name" value="PyrdxlP-dep_Trfase_major"/>
</dbReference>
<feature type="domain" description="HTH gntR-type" evidence="6">
    <location>
        <begin position="17"/>
        <end position="85"/>
    </location>
</feature>
<dbReference type="GO" id="GO:0003700">
    <property type="term" value="F:DNA-binding transcription factor activity"/>
    <property type="evidence" value="ECO:0007669"/>
    <property type="project" value="InterPro"/>
</dbReference>
<reference evidence="7 8" key="1">
    <citation type="submission" date="2020-08" db="EMBL/GenBank/DDBJ databases">
        <title>Functional genomics of gut bacteria from endangered species of beetles.</title>
        <authorList>
            <person name="Carlos-Shanley C."/>
        </authorList>
    </citation>
    <scope>NUCLEOTIDE SEQUENCE [LARGE SCALE GENOMIC DNA]</scope>
    <source>
        <strain evidence="7 8">S00070</strain>
    </source>
</reference>
<dbReference type="GO" id="GO:0008483">
    <property type="term" value="F:transaminase activity"/>
    <property type="evidence" value="ECO:0007669"/>
    <property type="project" value="UniProtKB-KW"/>
</dbReference>
<keyword evidence="4" id="KW-0238">DNA-binding</keyword>
<evidence type="ECO:0000256" key="1">
    <source>
        <dbReference type="ARBA" id="ARBA00005384"/>
    </source>
</evidence>
<keyword evidence="5" id="KW-0804">Transcription</keyword>
<sequence length="484" mass="54820">MEIPFKTLIDLKKDSSLPIYVQIANEIIKNIQAGILKKGTKLLSSRQMAELLTLHRKTVVAAYDELYSQGWIEIFPKKGTFIAQHLPNVKPVQLSKQDFDAKRKDDFSMNFAKNTLVKIPPIITQRLAFNDGLPDVRLAPRDELARLYAHYIKFGEPSVLYYTSVYGALRLRETFAKVLNETRGMNISPEQIITTRGSQMAIYLVGLALFEKGDEVIVGDLNYPATNITFATLGAKLNTIPIDEEGIVVDAIEEICRKKPVKAIYVTSHHYHPTTVTLTPERRIKLLALAEKYRFYILEDDYDYDFHYANRPVLPLASADRHGLVVYIGSFTKKIAPTFRVGYVVAKQEIIEELAKLRRIIDRQGDTILELSLADMLENGTLKRHAAKVLKIYRERRNFTCDLLKNELGDVIDFKVPDGGMAIWAKFDKSISLIELAPKLAKNGLYLSDGAAYPTENACRMGFASMNFKETEDAMTILKNGIFK</sequence>
<dbReference type="InterPro" id="IPR000524">
    <property type="entry name" value="Tscrpt_reg_HTH_GntR"/>
</dbReference>
<comment type="similarity">
    <text evidence="1">In the C-terminal section; belongs to the class-I pyridoxal-phosphate-dependent aminotransferase family.</text>
</comment>
<protein>
    <submittedName>
        <fullName evidence="7">GntR family transcriptional regulator/MocR family aminotransferase</fullName>
    </submittedName>
</protein>
<dbReference type="SUPFAM" id="SSF53383">
    <property type="entry name" value="PLP-dependent transferases"/>
    <property type="match status" value="1"/>
</dbReference>
<keyword evidence="8" id="KW-1185">Reference proteome</keyword>
<dbReference type="Pfam" id="PF00155">
    <property type="entry name" value="Aminotran_1_2"/>
    <property type="match status" value="1"/>
</dbReference>
<accession>A0A841EVE0</accession>
<dbReference type="Gene3D" id="1.10.10.10">
    <property type="entry name" value="Winged helix-like DNA-binding domain superfamily/Winged helix DNA-binding domain"/>
    <property type="match status" value="1"/>
</dbReference>
<evidence type="ECO:0000256" key="2">
    <source>
        <dbReference type="ARBA" id="ARBA00022898"/>
    </source>
</evidence>
<dbReference type="PANTHER" id="PTHR46577">
    <property type="entry name" value="HTH-TYPE TRANSCRIPTIONAL REGULATORY PROTEIN GABR"/>
    <property type="match status" value="1"/>
</dbReference>
<comment type="caution">
    <text evidence="7">The sequence shown here is derived from an EMBL/GenBank/DDBJ whole genome shotgun (WGS) entry which is preliminary data.</text>
</comment>
<dbReference type="GO" id="GO:0003677">
    <property type="term" value="F:DNA binding"/>
    <property type="evidence" value="ECO:0007669"/>
    <property type="project" value="UniProtKB-KW"/>
</dbReference>
<evidence type="ECO:0000256" key="4">
    <source>
        <dbReference type="ARBA" id="ARBA00023125"/>
    </source>
</evidence>
<dbReference type="InterPro" id="IPR036388">
    <property type="entry name" value="WH-like_DNA-bd_sf"/>
</dbReference>
<dbReference type="CDD" id="cd07377">
    <property type="entry name" value="WHTH_GntR"/>
    <property type="match status" value="1"/>
</dbReference>